<dbReference type="InterPro" id="IPR002350">
    <property type="entry name" value="Kazal_dom"/>
</dbReference>
<dbReference type="PROSITE" id="PS51465">
    <property type="entry name" value="KAZAL_2"/>
    <property type="match status" value="1"/>
</dbReference>
<dbReference type="GO" id="GO:0015347">
    <property type="term" value="F:sodium-independent organic anion transmembrane transporter activity"/>
    <property type="evidence" value="ECO:0007669"/>
    <property type="project" value="TreeGrafter"/>
</dbReference>
<evidence type="ECO:0000313" key="8">
    <source>
        <dbReference type="EMBL" id="QQP38435.1"/>
    </source>
</evidence>
<dbReference type="SUPFAM" id="SSF100895">
    <property type="entry name" value="Kazal-type serine protease inhibitors"/>
    <property type="match status" value="1"/>
</dbReference>
<keyword evidence="2" id="KW-1003">Cell membrane</keyword>
<feature type="non-terminal residue" evidence="8">
    <location>
        <position position="1"/>
    </location>
</feature>
<dbReference type="GO" id="GO:0043252">
    <property type="term" value="P:sodium-independent organic anion transport"/>
    <property type="evidence" value="ECO:0007669"/>
    <property type="project" value="TreeGrafter"/>
</dbReference>
<keyword evidence="3 6" id="KW-0812">Transmembrane</keyword>
<feature type="domain" description="Kazal-like" evidence="7">
    <location>
        <begin position="88"/>
        <end position="138"/>
    </location>
</feature>
<evidence type="ECO:0000256" key="4">
    <source>
        <dbReference type="ARBA" id="ARBA00022989"/>
    </source>
</evidence>
<comment type="subcellular location">
    <subcellularLocation>
        <location evidence="1">Cell membrane</location>
        <topology evidence="1">Multi-pass membrane protein</topology>
    </subcellularLocation>
</comment>
<keyword evidence="5 6" id="KW-0472">Membrane</keyword>
<evidence type="ECO:0000256" key="2">
    <source>
        <dbReference type="ARBA" id="ARBA00022475"/>
    </source>
</evidence>
<organism evidence="8 9">
    <name type="scientific">Caligus rogercresseyi</name>
    <name type="common">Sea louse</name>
    <dbReference type="NCBI Taxonomy" id="217165"/>
    <lineage>
        <taxon>Eukaryota</taxon>
        <taxon>Metazoa</taxon>
        <taxon>Ecdysozoa</taxon>
        <taxon>Arthropoda</taxon>
        <taxon>Crustacea</taxon>
        <taxon>Multicrustacea</taxon>
        <taxon>Hexanauplia</taxon>
        <taxon>Copepoda</taxon>
        <taxon>Siphonostomatoida</taxon>
        <taxon>Caligidae</taxon>
        <taxon>Caligus</taxon>
    </lineage>
</organism>
<dbReference type="OrthoDB" id="5062115at2759"/>
<protein>
    <submittedName>
        <fullName evidence="8">Solute carrier organic anion transporter family member</fullName>
    </submittedName>
</protein>
<dbReference type="InterPro" id="IPR004156">
    <property type="entry name" value="OATP"/>
</dbReference>
<feature type="transmembrane region" description="Helical" evidence="6">
    <location>
        <begin position="44"/>
        <end position="63"/>
    </location>
</feature>
<dbReference type="Pfam" id="PF03137">
    <property type="entry name" value="OATP"/>
    <property type="match status" value="1"/>
</dbReference>
<dbReference type="Proteomes" id="UP000595437">
    <property type="component" value="Chromosome 13"/>
</dbReference>
<name>A0A7T8GV78_CALRO</name>
<gene>
    <name evidence="8" type="ORF">FKW44_019004</name>
</gene>
<keyword evidence="9" id="KW-1185">Reference proteome</keyword>
<dbReference type="InterPro" id="IPR036058">
    <property type="entry name" value="Kazal_dom_sf"/>
</dbReference>
<dbReference type="AlphaFoldDB" id="A0A7T8GV78"/>
<evidence type="ECO:0000256" key="5">
    <source>
        <dbReference type="ARBA" id="ARBA00023136"/>
    </source>
</evidence>
<evidence type="ECO:0000256" key="1">
    <source>
        <dbReference type="ARBA" id="ARBA00004651"/>
    </source>
</evidence>
<dbReference type="EMBL" id="CP045902">
    <property type="protein sequence ID" value="QQP38435.1"/>
    <property type="molecule type" value="Genomic_DNA"/>
</dbReference>
<evidence type="ECO:0000256" key="6">
    <source>
        <dbReference type="SAM" id="Phobius"/>
    </source>
</evidence>
<feature type="non-terminal residue" evidence="8">
    <location>
        <position position="206"/>
    </location>
</feature>
<evidence type="ECO:0000313" key="9">
    <source>
        <dbReference type="Proteomes" id="UP000595437"/>
    </source>
</evidence>
<evidence type="ECO:0000259" key="7">
    <source>
        <dbReference type="PROSITE" id="PS51465"/>
    </source>
</evidence>
<dbReference type="PANTHER" id="PTHR11388:SF100">
    <property type="entry name" value="SOLUTE CARRIER ORGANIC ANION TRANSPORTER FAMILY MEMBER 4A1"/>
    <property type="match status" value="1"/>
</dbReference>
<evidence type="ECO:0000256" key="3">
    <source>
        <dbReference type="ARBA" id="ARBA00022692"/>
    </source>
</evidence>
<dbReference type="Pfam" id="PF07648">
    <property type="entry name" value="Kazal_2"/>
    <property type="match status" value="1"/>
</dbReference>
<keyword evidence="4 6" id="KW-1133">Transmembrane helix</keyword>
<accession>A0A7T8GV78</accession>
<reference evidence="9" key="1">
    <citation type="submission" date="2021-01" db="EMBL/GenBank/DDBJ databases">
        <title>Caligus Genome Assembly.</title>
        <authorList>
            <person name="Gallardo-Escarate C."/>
        </authorList>
    </citation>
    <scope>NUCLEOTIDE SEQUENCE [LARGE SCALE GENOMIC DNA]</scope>
</reference>
<dbReference type="PANTHER" id="PTHR11388">
    <property type="entry name" value="ORGANIC ANION TRANSPORTER"/>
    <property type="match status" value="1"/>
</dbReference>
<dbReference type="GO" id="GO:0016323">
    <property type="term" value="C:basolateral plasma membrane"/>
    <property type="evidence" value="ECO:0007669"/>
    <property type="project" value="TreeGrafter"/>
</dbReference>
<proteinExistence type="predicted"/>
<feature type="transmembrane region" description="Helical" evidence="6">
    <location>
        <begin position="160"/>
        <end position="187"/>
    </location>
</feature>
<feature type="transmembrane region" description="Helical" evidence="6">
    <location>
        <begin position="12"/>
        <end position="32"/>
    </location>
</feature>
<sequence>SQFFLSSASAASIVGIIAVPCGGLGTFMGGWLTKRLRLKRGGVIKLYLICQIISIPFGLGFMLSCQTPEFAGISVPYPDHILPAKSSRGPEAPCNQNCSCSPSDYDPICGANGVLYFSPCYGGCKSQYENGTGFEDCGCIGGMGALKNTETCNAGSHCSYLTPFMVIIGFNIFLTFMSSMTTIFATLRAVEPVHKSLALGLSTIIL</sequence>